<dbReference type="PANTHER" id="PTHR33992">
    <property type="entry name" value="RIBONUCLEASE P PROTEIN COMPONENT"/>
    <property type="match status" value="1"/>
</dbReference>
<evidence type="ECO:0000256" key="4">
    <source>
        <dbReference type="ARBA" id="ARBA00022801"/>
    </source>
</evidence>
<dbReference type="GO" id="GO:0042781">
    <property type="term" value="F:3'-tRNA processing endoribonuclease activity"/>
    <property type="evidence" value="ECO:0007669"/>
    <property type="project" value="TreeGrafter"/>
</dbReference>
<keyword evidence="9" id="KW-1185">Reference proteome</keyword>
<evidence type="ECO:0000256" key="7">
    <source>
        <dbReference type="NCBIfam" id="TIGR00188"/>
    </source>
</evidence>
<gene>
    <name evidence="6 8" type="primary">rnpA</name>
    <name evidence="8" type="ORF">GBA65_20970</name>
</gene>
<proteinExistence type="inferred from homology"/>
<dbReference type="InterPro" id="IPR014721">
    <property type="entry name" value="Ribsml_uS5_D2-typ_fold_subgr"/>
</dbReference>
<keyword evidence="1 6" id="KW-0819">tRNA processing</keyword>
<dbReference type="Proteomes" id="UP000502706">
    <property type="component" value="Chromosome"/>
</dbReference>
<dbReference type="SUPFAM" id="SSF54211">
    <property type="entry name" value="Ribosomal protein S5 domain 2-like"/>
    <property type="match status" value="1"/>
</dbReference>
<dbReference type="InterPro" id="IPR020568">
    <property type="entry name" value="Ribosomal_Su5_D2-typ_SF"/>
</dbReference>
<protein>
    <recommendedName>
        <fullName evidence="6 7">Ribonuclease P protein component</fullName>
        <shortName evidence="6">RNase P protein</shortName>
        <shortName evidence="6">RNaseP protein</shortName>
        <ecNumber evidence="6 7">3.1.26.5</ecNumber>
    </recommendedName>
    <alternativeName>
        <fullName evidence="6">Protein C5</fullName>
    </alternativeName>
</protein>
<organism evidence="8 9">
    <name type="scientific">Rubrobacter marinus</name>
    <dbReference type="NCBI Taxonomy" id="2653852"/>
    <lineage>
        <taxon>Bacteria</taxon>
        <taxon>Bacillati</taxon>
        <taxon>Actinomycetota</taxon>
        <taxon>Rubrobacteria</taxon>
        <taxon>Rubrobacterales</taxon>
        <taxon>Rubrobacteraceae</taxon>
        <taxon>Rubrobacter</taxon>
    </lineage>
</organism>
<evidence type="ECO:0000256" key="2">
    <source>
        <dbReference type="ARBA" id="ARBA00022722"/>
    </source>
</evidence>
<dbReference type="PANTHER" id="PTHR33992:SF1">
    <property type="entry name" value="RIBONUCLEASE P PROTEIN COMPONENT"/>
    <property type="match status" value="1"/>
</dbReference>
<evidence type="ECO:0000256" key="5">
    <source>
        <dbReference type="ARBA" id="ARBA00022884"/>
    </source>
</evidence>
<comment type="catalytic activity">
    <reaction evidence="6">
        <text>Endonucleolytic cleavage of RNA, removing 5'-extranucleotides from tRNA precursor.</text>
        <dbReference type="EC" id="3.1.26.5"/>
    </reaction>
</comment>
<dbReference type="GO" id="GO:0001682">
    <property type="term" value="P:tRNA 5'-leader removal"/>
    <property type="evidence" value="ECO:0007669"/>
    <property type="project" value="UniProtKB-UniRule"/>
</dbReference>
<name>A0A6G8Q266_9ACTN</name>
<dbReference type="GO" id="GO:0030677">
    <property type="term" value="C:ribonuclease P complex"/>
    <property type="evidence" value="ECO:0007669"/>
    <property type="project" value="TreeGrafter"/>
</dbReference>
<dbReference type="NCBIfam" id="TIGR00188">
    <property type="entry name" value="rnpA"/>
    <property type="match status" value="1"/>
</dbReference>
<comment type="subunit">
    <text evidence="6">Consists of a catalytic RNA component (M1 or rnpB) and a protein subunit.</text>
</comment>
<dbReference type="AlphaFoldDB" id="A0A6G8Q266"/>
<keyword evidence="5 6" id="KW-0694">RNA-binding</keyword>
<sequence>MPRRRSTSLTSSLEFERVYREGSVYRGRLFSVHALPNGFGEPRLGLSVSKKVGSAVTRNGVRRRLKEIFRSSRDGLPGDLDLVVSARPAAAEASFQELDDEFSRSLSKIQKTRGIGEGA</sequence>
<comment type="similarity">
    <text evidence="6">Belongs to the RnpA family.</text>
</comment>
<dbReference type="InterPro" id="IPR000100">
    <property type="entry name" value="RNase_P"/>
</dbReference>
<dbReference type="GO" id="GO:0004526">
    <property type="term" value="F:ribonuclease P activity"/>
    <property type="evidence" value="ECO:0007669"/>
    <property type="project" value="UniProtKB-UniRule"/>
</dbReference>
<accession>A0A6G8Q266</accession>
<comment type="function">
    <text evidence="6">RNaseP catalyzes the removal of the 5'-leader sequence from pre-tRNA to produce the mature 5'-terminus. It can also cleave other RNA substrates such as 4.5S RNA. The protein component plays an auxiliary but essential role in vivo by binding to the 5'-leader sequence and broadening the substrate specificity of the ribozyme.</text>
</comment>
<keyword evidence="4 6" id="KW-0378">Hydrolase</keyword>
<keyword evidence="3 6" id="KW-0255">Endonuclease</keyword>
<dbReference type="Gene3D" id="3.30.230.10">
    <property type="match status" value="1"/>
</dbReference>
<dbReference type="EC" id="3.1.26.5" evidence="6 7"/>
<dbReference type="GO" id="GO:0000049">
    <property type="term" value="F:tRNA binding"/>
    <property type="evidence" value="ECO:0007669"/>
    <property type="project" value="UniProtKB-UniRule"/>
</dbReference>
<dbReference type="HAMAP" id="MF_00227">
    <property type="entry name" value="RNase_P"/>
    <property type="match status" value="1"/>
</dbReference>
<keyword evidence="2 6" id="KW-0540">Nuclease</keyword>
<evidence type="ECO:0000256" key="3">
    <source>
        <dbReference type="ARBA" id="ARBA00022759"/>
    </source>
</evidence>
<dbReference type="KEGG" id="rmar:GBA65_20970"/>
<reference evidence="8 9" key="1">
    <citation type="submission" date="2019-10" db="EMBL/GenBank/DDBJ databases">
        <title>Rubrobacter sp nov SCSIO 52915 isolated from a deep-sea sediment in the South China Sea.</title>
        <authorList>
            <person name="Chen R.W."/>
        </authorList>
    </citation>
    <scope>NUCLEOTIDE SEQUENCE [LARGE SCALE GENOMIC DNA]</scope>
    <source>
        <strain evidence="8 9">SCSIO 52915</strain>
    </source>
</reference>
<evidence type="ECO:0000313" key="9">
    <source>
        <dbReference type="Proteomes" id="UP000502706"/>
    </source>
</evidence>
<dbReference type="Pfam" id="PF00825">
    <property type="entry name" value="Ribonuclease_P"/>
    <property type="match status" value="1"/>
</dbReference>
<evidence type="ECO:0000256" key="6">
    <source>
        <dbReference type="HAMAP-Rule" id="MF_00227"/>
    </source>
</evidence>
<evidence type="ECO:0000313" key="8">
    <source>
        <dbReference type="EMBL" id="QIN80572.1"/>
    </source>
</evidence>
<dbReference type="EMBL" id="CP045121">
    <property type="protein sequence ID" value="QIN80572.1"/>
    <property type="molecule type" value="Genomic_DNA"/>
</dbReference>
<evidence type="ECO:0000256" key="1">
    <source>
        <dbReference type="ARBA" id="ARBA00022694"/>
    </source>
</evidence>